<evidence type="ECO:0000313" key="3">
    <source>
        <dbReference type="Proteomes" id="UP000000702"/>
    </source>
</evidence>
<dbReference type="EMBL" id="CAEQ01002039">
    <property type="protein sequence ID" value="CCD15742.1"/>
    <property type="molecule type" value="Genomic_DNA"/>
</dbReference>
<reference evidence="2 3" key="2">
    <citation type="journal article" date="2012" name="Proc. Natl. Acad. Sci. U.S.A.">
        <title>Antigenic diversity is generated by distinct evolutionary mechanisms in African trypanosome species.</title>
        <authorList>
            <person name="Jackson A.P."/>
            <person name="Berry A."/>
            <person name="Aslett M."/>
            <person name="Allison H.C."/>
            <person name="Burton P."/>
            <person name="Vavrova-Anderson J."/>
            <person name="Brown R."/>
            <person name="Browne H."/>
            <person name="Corton N."/>
            <person name="Hauser H."/>
            <person name="Gamble J."/>
            <person name="Gilderthorp R."/>
            <person name="Marcello L."/>
            <person name="McQuillan J."/>
            <person name="Otto T.D."/>
            <person name="Quail M.A."/>
            <person name="Sanders M.J."/>
            <person name="van Tonder A."/>
            <person name="Ginger M.L."/>
            <person name="Field M.C."/>
            <person name="Barry J.D."/>
            <person name="Hertz-Fowler C."/>
            <person name="Berriman M."/>
        </authorList>
    </citation>
    <scope>NUCLEOTIDE SEQUENCE [LARGE SCALE GENOMIC DNA]</scope>
    <source>
        <strain evidence="2 3">IL3000</strain>
    </source>
</reference>
<accession>F9WEN1</accession>
<feature type="compositionally biased region" description="Polar residues" evidence="1">
    <location>
        <begin position="1"/>
        <end position="17"/>
    </location>
</feature>
<feature type="region of interest" description="Disordered" evidence="1">
    <location>
        <begin position="110"/>
        <end position="133"/>
    </location>
</feature>
<sequence length="175" mass="18780">MHESSENSVTGSGNLSAVSGPDGCELHGGFVTCRRGRAGEAANLTAESVTETNQTAASVSRAAIGGFPATPHSVDPISTAFVTIKPQKPKLGRVLERLQVHVEHNKTEMLKQMDRRSRRAVMPSSGTASSDTEKELEGYLPQYFTCTRTLIGMRCSKTKAQQHPVNVADAALREV</sequence>
<protein>
    <submittedName>
        <fullName evidence="2">WGS project CAEQ00000000 data, annotated contig 29</fullName>
    </submittedName>
</protein>
<keyword evidence="3" id="KW-1185">Reference proteome</keyword>
<dbReference type="Proteomes" id="UP000000702">
    <property type="component" value="Unassembled WGS sequence"/>
</dbReference>
<feature type="region of interest" description="Disordered" evidence="1">
    <location>
        <begin position="1"/>
        <end position="21"/>
    </location>
</feature>
<reference evidence="3" key="1">
    <citation type="submission" date="2011-07" db="EMBL/GenBank/DDBJ databases">
        <title>Divergent evolution of antigenic variation in African trypanosomes.</title>
        <authorList>
            <person name="Jackson A.P."/>
            <person name="Berry A."/>
            <person name="Allison H.C."/>
            <person name="Burton P."/>
            <person name="Anderson J."/>
            <person name="Aslett M."/>
            <person name="Brown R."/>
            <person name="Corton N."/>
            <person name="Harris D."/>
            <person name="Hauser H."/>
            <person name="Gamble J."/>
            <person name="Gilderthorp R."/>
            <person name="McQuillan J."/>
            <person name="Quail M.A."/>
            <person name="Sanders M."/>
            <person name="Van Tonder A."/>
            <person name="Ginger M.L."/>
            <person name="Donelson J.E."/>
            <person name="Field M.C."/>
            <person name="Barry J.D."/>
            <person name="Berriman M."/>
            <person name="Hertz-Fowler C."/>
        </authorList>
    </citation>
    <scope>NUCLEOTIDE SEQUENCE [LARGE SCALE GENOMIC DNA]</scope>
    <source>
        <strain evidence="3">IL3000</strain>
    </source>
</reference>
<name>F9WEN1_TRYCI</name>
<dbReference type="VEuPathDB" id="TriTrypDB:TcIL3000_0_00800"/>
<organism evidence="2 3">
    <name type="scientific">Trypanosoma congolense (strain IL3000)</name>
    <dbReference type="NCBI Taxonomy" id="1068625"/>
    <lineage>
        <taxon>Eukaryota</taxon>
        <taxon>Discoba</taxon>
        <taxon>Euglenozoa</taxon>
        <taxon>Kinetoplastea</taxon>
        <taxon>Metakinetoplastina</taxon>
        <taxon>Trypanosomatida</taxon>
        <taxon>Trypanosomatidae</taxon>
        <taxon>Trypanosoma</taxon>
        <taxon>Nannomonas</taxon>
    </lineage>
</organism>
<evidence type="ECO:0000313" key="2">
    <source>
        <dbReference type="EMBL" id="CCD15742.1"/>
    </source>
</evidence>
<dbReference type="AlphaFoldDB" id="F9WEN1"/>
<evidence type="ECO:0000256" key="1">
    <source>
        <dbReference type="SAM" id="MobiDB-lite"/>
    </source>
</evidence>
<comment type="caution">
    <text evidence="2">The sequence shown here is derived from an EMBL/GenBank/DDBJ whole genome shotgun (WGS) entry which is preliminary data.</text>
</comment>
<proteinExistence type="predicted"/>
<gene>
    <name evidence="2" type="ORF">TCIL3000_0_00800</name>
</gene>